<keyword evidence="5" id="KW-0862">Zinc</keyword>
<evidence type="ECO:0000259" key="8">
    <source>
        <dbReference type="Pfam" id="PF01435"/>
    </source>
</evidence>
<evidence type="ECO:0000256" key="7">
    <source>
        <dbReference type="SAM" id="Phobius"/>
    </source>
</evidence>
<organism evidence="9 10">
    <name type="scientific">Herbaspirillum seropedicae (strain SmR1)</name>
    <dbReference type="NCBI Taxonomy" id="757424"/>
    <lineage>
        <taxon>Bacteria</taxon>
        <taxon>Pseudomonadati</taxon>
        <taxon>Pseudomonadota</taxon>
        <taxon>Betaproteobacteria</taxon>
        <taxon>Burkholderiales</taxon>
        <taxon>Oxalobacteraceae</taxon>
        <taxon>Herbaspirillum</taxon>
    </lineage>
</organism>
<keyword evidence="7" id="KW-1133">Transmembrane helix</keyword>
<dbReference type="GO" id="GO:0016020">
    <property type="term" value="C:membrane"/>
    <property type="evidence" value="ECO:0007669"/>
    <property type="project" value="TreeGrafter"/>
</dbReference>
<dbReference type="eggNOG" id="COG4783">
    <property type="taxonomic scope" value="Bacteria"/>
</dbReference>
<accession>D8IYM1</accession>
<dbReference type="InterPro" id="IPR051156">
    <property type="entry name" value="Mito/Outer_Membr_Metalloprot"/>
</dbReference>
<dbReference type="GO" id="GO:0046872">
    <property type="term" value="F:metal ion binding"/>
    <property type="evidence" value="ECO:0007669"/>
    <property type="project" value="UniProtKB-KW"/>
</dbReference>
<dbReference type="AlphaFoldDB" id="D8IYM1"/>
<dbReference type="GO" id="GO:0004222">
    <property type="term" value="F:metalloendopeptidase activity"/>
    <property type="evidence" value="ECO:0007669"/>
    <property type="project" value="InterPro"/>
</dbReference>
<sequence>MPKVSRKRRSGYHSRQVASCLAAPLPLPLYPSSSMQRYVPDAIACSRRPARKLITRLLSAALLLLPAAPLTLLPHPGVAQSLPTLGDTEREGLSPLMERRLGEEIMRDIRSDRDYVDDGPISEYLNNFGLNLVSIHPEVRGEAGFDFQFFMVRDPMLNAFALPGGFIGVNSGLVLAAQSESELAGVMSHEIGHVAQRHIARMLGQQKQNSMIQLAAIVLGALAGVSKAGGDAAMATMMGGTGLAVQRQLNFSRDAEREADRIGLQIMRDGGFDPSGMVTFFGRLQAASRNYSDAVPPYLMTHPLTTERIADIEARIRDQRYKQRVDNPEFQLVRARTQVLQNDTVQGLRENAEKFIAQARQNTKLQTAAAKYGLAYVYYRQNKFEQAETALKEAQEAAIPMKTGIMFGSLDIDIKIARKQSSQAVQLADALRKQFPISRTIARQYADALIAARRTDEAVAYLRDQAQLYRSDAQVQQLLAKAYASQGKQALQHLALAESYALNGSLLAAIDQLGIARRAPDATFYDQSQIDAREREWKERWKDEQKEMKDRS</sequence>
<keyword evidence="7" id="KW-0472">Membrane</keyword>
<reference evidence="9 10" key="1">
    <citation type="submission" date="2010-04" db="EMBL/GenBank/DDBJ databases">
        <title>The genome of Herbaspirillum seropedicae SmR1, an endophytic, nitrogen-fixing, plant-growth promoting beta-Proteobacteria.</title>
        <authorList>
            <person name="Pedrosa F.O."/>
            <person name="Monteiro R.A."/>
            <person name="Wassem R."/>
            <person name="Cruz L.M."/>
            <person name="Ayub R.A."/>
            <person name="Colauto N.B."/>
            <person name="Fernandez M.A."/>
            <person name="Fungaro M.H.P."/>
            <person name="Grisard E.C."/>
            <person name="Hungria M."/>
            <person name="Madeira H.M.F."/>
            <person name="Nodari R.O."/>
            <person name="Osaku C.A."/>
            <person name="Petzl-Erler M.L."/>
            <person name="Terenzi H."/>
            <person name="Vieira L.G.E."/>
            <person name="Almeida M.I.M."/>
            <person name="Alves L.R."/>
            <person name="Arantes O.M.N."/>
            <person name="Balsanelli E."/>
            <person name="Barcellos F.G."/>
            <person name="Baura V.A."/>
            <person name="Binde D.R."/>
            <person name="Campo R.J."/>
            <person name="Chubatsu L.S."/>
            <person name="Chueire L.M.O."/>
            <person name="Ciferri R.R."/>
            <person name="Correa L.C."/>
            <person name="da Conceicao Silva J.L."/>
            <person name="Dabul A.N.G."/>
            <person name="Dambros B.P."/>
            <person name="Faoro H."/>
            <person name="Favetti A."/>
            <person name="Friedermann G."/>
            <person name="Furlaneto M.C."/>
            <person name="Gasques L.S."/>
            <person name="Gimenes C.C.T."/>
            <person name="Gioppo N.M.R."/>
            <person name="Glienke-Blanco C."/>
            <person name="Godoy L.P."/>
            <person name="Guerra M.P."/>
            <person name="Karp S."/>
            <person name="Kava-Cordeiro V."/>
            <person name="Margarido V.P."/>
            <person name="Mathioni S.M."/>
            <person name="Menck-Soares M.A."/>
            <person name="Murace N.K."/>
            <person name="Nicolas M.F."/>
            <person name="Oliveira C.E.C."/>
            <person name="Pagnan N.A.B."/>
            <person name="Pamphile J.A."/>
            <person name="Patussi E.V."/>
            <person name="Pereira L.F.P."/>
            <person name="Pereira-Ferrari L."/>
            <person name="Pinto F.G.S."/>
            <person name="Precoma C."/>
            <person name="Prioli A.J."/>
            <person name="Prioli S.M.A.P."/>
            <person name="Raittz R.T."/>
            <person name="Ramos H.J.O."/>
            <person name="Ribeiro E.M.S.F."/>
            <person name="Rigo L.U."/>
            <person name="Rocha C.L.M.S.C."/>
            <person name="Rocha S.N."/>
            <person name="Santos K."/>
            <person name="Satori D."/>
            <person name="Silva A.G."/>
            <person name="Simao R.C.G."/>
            <person name="Soares M.A.M."/>
            <person name="Souza E.M."/>
            <person name="Steffens M.B.R."/>
            <person name="Steindel M."/>
            <person name="Tadra-Sfeir M.Z."/>
            <person name="Takahashi E.K."/>
            <person name="Torres R.A."/>
            <person name="Valle J.S."/>
            <person name="Vernal J.I."/>
            <person name="Vilas-Boas L.A."/>
            <person name="Watanabe M.A.E."/>
            <person name="Weiss V.A."/>
            <person name="Yates M.A."/>
            <person name="Souza E.M."/>
        </authorList>
    </citation>
    <scope>NUCLEOTIDE SEQUENCE [LARGE SCALE GENOMIC DNA]</scope>
    <source>
        <strain evidence="9 10">SmR1</strain>
    </source>
</reference>
<dbReference type="Pfam" id="PF01435">
    <property type="entry name" value="Peptidase_M48"/>
    <property type="match status" value="1"/>
</dbReference>
<name>D8IYM1_HERSS</name>
<dbReference type="Proteomes" id="UP000000329">
    <property type="component" value="Chromosome"/>
</dbReference>
<dbReference type="SUPFAM" id="SSF48452">
    <property type="entry name" value="TPR-like"/>
    <property type="match status" value="1"/>
</dbReference>
<comment type="cofactor">
    <cofactor evidence="1">
        <name>Zn(2+)</name>
        <dbReference type="ChEBI" id="CHEBI:29105"/>
    </cofactor>
</comment>
<keyword evidence="4" id="KW-0378">Hydrolase</keyword>
<dbReference type="CDD" id="cd07333">
    <property type="entry name" value="M48C_bepA_like"/>
    <property type="match status" value="1"/>
</dbReference>
<evidence type="ECO:0000256" key="2">
    <source>
        <dbReference type="ARBA" id="ARBA00022670"/>
    </source>
</evidence>
<dbReference type="GO" id="GO:0051603">
    <property type="term" value="P:proteolysis involved in protein catabolic process"/>
    <property type="evidence" value="ECO:0007669"/>
    <property type="project" value="TreeGrafter"/>
</dbReference>
<dbReference type="HOGENOM" id="CLU_030556_1_0_4"/>
<evidence type="ECO:0000256" key="1">
    <source>
        <dbReference type="ARBA" id="ARBA00001947"/>
    </source>
</evidence>
<dbReference type="KEGG" id="hse:Hsero_0662"/>
<keyword evidence="7" id="KW-0812">Transmembrane</keyword>
<dbReference type="EMBL" id="CP002039">
    <property type="protein sequence ID" value="ADJ62181.1"/>
    <property type="molecule type" value="Genomic_DNA"/>
</dbReference>
<gene>
    <name evidence="9" type="ordered locus">Hsero_0662</name>
</gene>
<keyword evidence="10" id="KW-1185">Reference proteome</keyword>
<evidence type="ECO:0000313" key="9">
    <source>
        <dbReference type="EMBL" id="ADJ62181.1"/>
    </source>
</evidence>
<keyword evidence="3" id="KW-0479">Metal-binding</keyword>
<proteinExistence type="predicted"/>
<feature type="domain" description="Peptidase M48" evidence="8">
    <location>
        <begin position="147"/>
        <end position="315"/>
    </location>
</feature>
<keyword evidence="2 9" id="KW-0645">Protease</keyword>
<feature type="transmembrane region" description="Helical" evidence="7">
    <location>
        <begin position="53"/>
        <end position="73"/>
    </location>
</feature>
<dbReference type="STRING" id="757424.Hsero_0662"/>
<evidence type="ECO:0000256" key="6">
    <source>
        <dbReference type="ARBA" id="ARBA00023049"/>
    </source>
</evidence>
<dbReference type="InterPro" id="IPR001915">
    <property type="entry name" value="Peptidase_M48"/>
</dbReference>
<dbReference type="PANTHER" id="PTHR22726">
    <property type="entry name" value="METALLOENDOPEPTIDASE OMA1"/>
    <property type="match status" value="1"/>
</dbReference>
<evidence type="ECO:0000313" key="10">
    <source>
        <dbReference type="Proteomes" id="UP000000329"/>
    </source>
</evidence>
<dbReference type="Gene3D" id="1.25.40.10">
    <property type="entry name" value="Tetratricopeptide repeat domain"/>
    <property type="match status" value="1"/>
</dbReference>
<keyword evidence="6" id="KW-0482">Metalloprotease</keyword>
<evidence type="ECO:0000256" key="4">
    <source>
        <dbReference type="ARBA" id="ARBA00022801"/>
    </source>
</evidence>
<evidence type="ECO:0000256" key="5">
    <source>
        <dbReference type="ARBA" id="ARBA00022833"/>
    </source>
</evidence>
<protein>
    <submittedName>
        <fullName evidence="9">Zn-dependent protease, containing TPR repeats, protein</fullName>
    </submittedName>
</protein>
<dbReference type="InterPro" id="IPR011990">
    <property type="entry name" value="TPR-like_helical_dom_sf"/>
</dbReference>
<dbReference type="Gene3D" id="3.30.2010.10">
    <property type="entry name" value="Metalloproteases ('zincins'), catalytic domain"/>
    <property type="match status" value="1"/>
</dbReference>
<dbReference type="PANTHER" id="PTHR22726:SF1">
    <property type="entry name" value="METALLOENDOPEPTIDASE OMA1, MITOCHONDRIAL"/>
    <property type="match status" value="1"/>
</dbReference>
<evidence type="ECO:0000256" key="3">
    <source>
        <dbReference type="ARBA" id="ARBA00022723"/>
    </source>
</evidence>